<dbReference type="Pfam" id="PF01066">
    <property type="entry name" value="CDP-OH_P_transf"/>
    <property type="match status" value="1"/>
</dbReference>
<keyword evidence="7 15" id="KW-0812">Transmembrane</keyword>
<feature type="transmembrane region" description="Helical" evidence="15">
    <location>
        <begin position="71"/>
        <end position="95"/>
    </location>
</feature>
<dbReference type="PANTHER" id="PTHR14269">
    <property type="entry name" value="CDP-DIACYLGLYCEROL--GLYCEROL-3-PHOSPHATE 3-PHOSPHATIDYLTRANSFERASE-RELATED"/>
    <property type="match status" value="1"/>
</dbReference>
<dbReference type="PANTHER" id="PTHR14269:SF62">
    <property type="entry name" value="CDP-DIACYLGLYCEROL--GLYCEROL-3-PHOSPHATE 3-PHOSPHATIDYLTRANSFERASE 1, CHLOROPLASTIC"/>
    <property type="match status" value="1"/>
</dbReference>
<accession>A0A2G9YI25</accession>
<evidence type="ECO:0000256" key="4">
    <source>
        <dbReference type="ARBA" id="ARBA00013170"/>
    </source>
</evidence>
<feature type="transmembrane region" description="Helical" evidence="15">
    <location>
        <begin position="31"/>
        <end position="50"/>
    </location>
</feature>
<dbReference type="PIRSF" id="PIRSF000847">
    <property type="entry name" value="Phos_ph_gly_syn"/>
    <property type="match status" value="1"/>
</dbReference>
<name>A0A2G9YI25_9BACT</name>
<keyword evidence="9" id="KW-0443">Lipid metabolism</keyword>
<keyword evidence="8 15" id="KW-1133">Transmembrane helix</keyword>
<evidence type="ECO:0000256" key="11">
    <source>
        <dbReference type="ARBA" id="ARBA00023209"/>
    </source>
</evidence>
<evidence type="ECO:0000256" key="5">
    <source>
        <dbReference type="ARBA" id="ARBA00014944"/>
    </source>
</evidence>
<comment type="caution">
    <text evidence="16">The sequence shown here is derived from an EMBL/GenBank/DDBJ whole genome shotgun (WGS) entry which is preliminary data.</text>
</comment>
<sequence>MNLANRLTMLRIILTFIFMFVFSWQGLWPKVLALIIFIAAAFSDLFDGMIAKKRNMITDFGRLMDPIADKILVLAAFAAFLGMQLIDAWMFVIIVSREILITSLRLFALTKGKVLSAVSAGKHKTAFQMVAIFYILGFIVIKEAVKNYSIWNPVWEEFFRKSINIFMLFTVGLTLYSGLSYLWENRKVITKL</sequence>
<keyword evidence="10 15" id="KW-0472">Membrane</keyword>
<dbReference type="EMBL" id="PCRK01000160">
    <property type="protein sequence ID" value="PIP18812.1"/>
    <property type="molecule type" value="Genomic_DNA"/>
</dbReference>
<evidence type="ECO:0000256" key="7">
    <source>
        <dbReference type="ARBA" id="ARBA00022692"/>
    </source>
</evidence>
<dbReference type="Proteomes" id="UP000231292">
    <property type="component" value="Unassembled WGS sequence"/>
</dbReference>
<evidence type="ECO:0000256" key="13">
    <source>
        <dbReference type="ARBA" id="ARBA00048586"/>
    </source>
</evidence>
<dbReference type="GO" id="GO:0016020">
    <property type="term" value="C:membrane"/>
    <property type="evidence" value="ECO:0007669"/>
    <property type="project" value="UniProtKB-SubCell"/>
</dbReference>
<feature type="transmembrane region" description="Helical" evidence="15">
    <location>
        <begin position="7"/>
        <end position="25"/>
    </location>
</feature>
<dbReference type="EC" id="2.7.8.5" evidence="4 14"/>
<feature type="transmembrane region" description="Helical" evidence="15">
    <location>
        <begin position="126"/>
        <end position="145"/>
    </location>
</feature>
<keyword evidence="6" id="KW-0444">Lipid biosynthesis</keyword>
<comment type="pathway">
    <text evidence="2">Phospholipid metabolism; phosphatidylglycerol biosynthesis; phosphatidylglycerol from CDP-diacylglycerol: step 1/2.</text>
</comment>
<comment type="catalytic activity">
    <reaction evidence="13">
        <text>a CDP-1,2-diacyl-sn-glycerol + sn-glycerol 3-phosphate = a 1,2-diacyl-sn-glycero-3-phospho-(1'-sn-glycero-3'-phosphate) + CMP + H(+)</text>
        <dbReference type="Rhea" id="RHEA:12593"/>
        <dbReference type="ChEBI" id="CHEBI:15378"/>
        <dbReference type="ChEBI" id="CHEBI:57597"/>
        <dbReference type="ChEBI" id="CHEBI:58332"/>
        <dbReference type="ChEBI" id="CHEBI:60110"/>
        <dbReference type="ChEBI" id="CHEBI:60377"/>
        <dbReference type="EC" id="2.7.8.5"/>
    </reaction>
</comment>
<dbReference type="GO" id="GO:0046474">
    <property type="term" value="P:glycerophospholipid biosynthetic process"/>
    <property type="evidence" value="ECO:0007669"/>
    <property type="project" value="TreeGrafter"/>
</dbReference>
<evidence type="ECO:0000256" key="14">
    <source>
        <dbReference type="NCBIfam" id="TIGR00560"/>
    </source>
</evidence>
<evidence type="ECO:0000313" key="17">
    <source>
        <dbReference type="Proteomes" id="UP000231292"/>
    </source>
</evidence>
<protein>
    <recommendedName>
        <fullName evidence="5 14">CDP-diacylglycerol--glycerol-3-phosphate 3-phosphatidyltransferase</fullName>
        <ecNumber evidence="4 14">2.7.8.5</ecNumber>
    </recommendedName>
</protein>
<keyword evidence="12" id="KW-1208">Phospholipid metabolism</keyword>
<organism evidence="16 17">
    <name type="scientific">Candidatus Sherwoodlollariibacterium unditelluris</name>
    <dbReference type="NCBI Taxonomy" id="1974757"/>
    <lineage>
        <taxon>Bacteria</taxon>
        <taxon>Pseudomonadati</taxon>
        <taxon>Candidatus Omnitrophota</taxon>
        <taxon>Candidatus Sherwoodlollariibacterium</taxon>
    </lineage>
</organism>
<dbReference type="InterPro" id="IPR043130">
    <property type="entry name" value="CDP-OH_PTrfase_TM_dom"/>
</dbReference>
<keyword evidence="11" id="KW-0594">Phospholipid biosynthesis</keyword>
<dbReference type="NCBIfam" id="TIGR00560">
    <property type="entry name" value="pgsA"/>
    <property type="match status" value="1"/>
</dbReference>
<keyword evidence="16" id="KW-0808">Transferase</keyword>
<evidence type="ECO:0000313" key="16">
    <source>
        <dbReference type="EMBL" id="PIP18812.1"/>
    </source>
</evidence>
<evidence type="ECO:0000256" key="8">
    <source>
        <dbReference type="ARBA" id="ARBA00022989"/>
    </source>
</evidence>
<evidence type="ECO:0000256" key="1">
    <source>
        <dbReference type="ARBA" id="ARBA00004141"/>
    </source>
</evidence>
<dbReference type="Gene3D" id="1.20.120.1760">
    <property type="match status" value="1"/>
</dbReference>
<comment type="similarity">
    <text evidence="3">Belongs to the CDP-alcohol phosphatidyltransferase class-I family.</text>
</comment>
<proteinExistence type="inferred from homology"/>
<evidence type="ECO:0000256" key="12">
    <source>
        <dbReference type="ARBA" id="ARBA00023264"/>
    </source>
</evidence>
<evidence type="ECO:0000256" key="10">
    <source>
        <dbReference type="ARBA" id="ARBA00023136"/>
    </source>
</evidence>
<feature type="transmembrane region" description="Helical" evidence="15">
    <location>
        <begin position="165"/>
        <end position="183"/>
    </location>
</feature>
<reference evidence="16 17" key="1">
    <citation type="submission" date="2017-09" db="EMBL/GenBank/DDBJ databases">
        <title>Depth-based differentiation of microbial function through sediment-hosted aquifers and enrichment of novel symbionts in the deep terrestrial subsurface.</title>
        <authorList>
            <person name="Probst A.J."/>
            <person name="Ladd B."/>
            <person name="Jarett J.K."/>
            <person name="Geller-Mcgrath D.E."/>
            <person name="Sieber C.M."/>
            <person name="Emerson J.B."/>
            <person name="Anantharaman K."/>
            <person name="Thomas B.C."/>
            <person name="Malmstrom R."/>
            <person name="Stieglmeier M."/>
            <person name="Klingl A."/>
            <person name="Woyke T."/>
            <person name="Ryan C.M."/>
            <person name="Banfield J.F."/>
        </authorList>
    </citation>
    <scope>NUCLEOTIDE SEQUENCE [LARGE SCALE GENOMIC DNA]</scope>
    <source>
        <strain evidence="16">CG23_combo_of_CG06-09_8_20_14_all_41_10</strain>
    </source>
</reference>
<dbReference type="AlphaFoldDB" id="A0A2G9YI25"/>
<comment type="subcellular location">
    <subcellularLocation>
        <location evidence="1">Membrane</location>
        <topology evidence="1">Multi-pass membrane protein</topology>
    </subcellularLocation>
</comment>
<dbReference type="InterPro" id="IPR000462">
    <property type="entry name" value="CDP-OH_P_trans"/>
</dbReference>
<evidence type="ECO:0000256" key="2">
    <source>
        <dbReference type="ARBA" id="ARBA00005042"/>
    </source>
</evidence>
<dbReference type="InterPro" id="IPR004570">
    <property type="entry name" value="Phosphatidylglycerol_P_synth"/>
</dbReference>
<evidence type="ECO:0000256" key="15">
    <source>
        <dbReference type="SAM" id="Phobius"/>
    </source>
</evidence>
<evidence type="ECO:0000256" key="6">
    <source>
        <dbReference type="ARBA" id="ARBA00022516"/>
    </source>
</evidence>
<gene>
    <name evidence="16" type="primary">pgsA</name>
    <name evidence="16" type="ORF">COX41_06230</name>
</gene>
<dbReference type="GO" id="GO:0008444">
    <property type="term" value="F:CDP-diacylglycerol-glycerol-3-phosphate 3-phosphatidyltransferase activity"/>
    <property type="evidence" value="ECO:0007669"/>
    <property type="project" value="UniProtKB-UniRule"/>
</dbReference>
<evidence type="ECO:0000256" key="9">
    <source>
        <dbReference type="ARBA" id="ARBA00023098"/>
    </source>
</evidence>
<dbReference type="InterPro" id="IPR050324">
    <property type="entry name" value="CDP-alcohol_PTase-I"/>
</dbReference>
<evidence type="ECO:0000256" key="3">
    <source>
        <dbReference type="ARBA" id="ARBA00010441"/>
    </source>
</evidence>